<reference evidence="1" key="1">
    <citation type="submission" date="2019-11" db="EMBL/GenBank/DDBJ databases">
        <authorList>
            <person name="Li J."/>
        </authorList>
    </citation>
    <scope>NUCLEOTIDE SEQUENCE</scope>
    <source>
        <strain evidence="1">B6B</strain>
    </source>
</reference>
<protein>
    <recommendedName>
        <fullName evidence="3">Protein phosphatase 2C domain-containing protein</fullName>
    </recommendedName>
</protein>
<name>A0A6A8D6L8_9BACI</name>
<keyword evidence="2" id="KW-1185">Reference proteome</keyword>
<comment type="caution">
    <text evidence="1">The sequence shown here is derived from an EMBL/GenBank/DDBJ whole genome shotgun (WGS) entry which is preliminary data.</text>
</comment>
<dbReference type="RefSeq" id="WP_153735058.1">
    <property type="nucleotide sequence ID" value="NZ_WJNG01000002.1"/>
</dbReference>
<dbReference type="EMBL" id="WJNG01000002">
    <property type="protein sequence ID" value="MRH41393.1"/>
    <property type="molecule type" value="Genomic_DNA"/>
</dbReference>
<accession>A0A6A8D6L8</accession>
<dbReference type="SUPFAM" id="SSF81606">
    <property type="entry name" value="PP2C-like"/>
    <property type="match status" value="1"/>
</dbReference>
<dbReference type="OrthoDB" id="508128at2"/>
<dbReference type="Proteomes" id="UP000799092">
    <property type="component" value="Unassembled WGS sequence"/>
</dbReference>
<evidence type="ECO:0000313" key="2">
    <source>
        <dbReference type="Proteomes" id="UP000799092"/>
    </source>
</evidence>
<organism evidence="1 2">
    <name type="scientific">Aquibacillus halophilus</name>
    <dbReference type="NCBI Taxonomy" id="930132"/>
    <lineage>
        <taxon>Bacteria</taxon>
        <taxon>Bacillati</taxon>
        <taxon>Bacillota</taxon>
        <taxon>Bacilli</taxon>
        <taxon>Bacillales</taxon>
        <taxon>Bacillaceae</taxon>
        <taxon>Aquibacillus</taxon>
    </lineage>
</organism>
<dbReference type="AlphaFoldDB" id="A0A6A8D6L8"/>
<dbReference type="Gene3D" id="3.60.40.10">
    <property type="entry name" value="PPM-type phosphatase domain"/>
    <property type="match status" value="1"/>
</dbReference>
<sequence>MGFTVKEVLSEGKKGDPLLNEDLYVSSDRFVAVIDGATSVSGKMIAGQTPGRFAAEIIKQTIEGLAAEASLEMMVSQINVNLQYAYLKYDLLNEIEEKKWMAPSACLVIYSDYYHEVWQIGDCQLMIDGQVYSNDKELDNITANARSLFLEAEIKKGKTIDELIEHDTGWEFIRTLIQQQYFLQNDSDNQYGYDVINGFNVDFTRVKTIKIPVDAKEIILASDGYPFLKDTLEESEYVLSKLIKEDPLCFRIYKSAKGLIKGNKSFDDRTYVKLEMSGT</sequence>
<proteinExistence type="predicted"/>
<evidence type="ECO:0000313" key="1">
    <source>
        <dbReference type="EMBL" id="MRH41393.1"/>
    </source>
</evidence>
<dbReference type="InterPro" id="IPR036457">
    <property type="entry name" value="PPM-type-like_dom_sf"/>
</dbReference>
<gene>
    <name evidence="1" type="ORF">GH741_01740</name>
</gene>
<evidence type="ECO:0008006" key="3">
    <source>
        <dbReference type="Google" id="ProtNLM"/>
    </source>
</evidence>